<comment type="subcellular location">
    <subcellularLocation>
        <location evidence="1">Membrane</location>
        <topology evidence="1">Lipid-anchor</topology>
    </subcellularLocation>
</comment>
<comment type="caution">
    <text evidence="10">The sequence shown here is derived from an EMBL/GenBank/DDBJ whole genome shotgun (WGS) entry which is preliminary data.</text>
</comment>
<dbReference type="Pfam" id="PF25198">
    <property type="entry name" value="Spore_GerAC_N"/>
    <property type="match status" value="1"/>
</dbReference>
<dbReference type="PROSITE" id="PS51257">
    <property type="entry name" value="PROKAR_LIPOPROTEIN"/>
    <property type="match status" value="1"/>
</dbReference>
<dbReference type="Pfam" id="PF05504">
    <property type="entry name" value="Spore_GerAC"/>
    <property type="match status" value="1"/>
</dbReference>
<dbReference type="Proteomes" id="UP001597362">
    <property type="component" value="Unassembled WGS sequence"/>
</dbReference>
<evidence type="ECO:0000256" key="2">
    <source>
        <dbReference type="ARBA" id="ARBA00007886"/>
    </source>
</evidence>
<dbReference type="EMBL" id="JBHUHO010000049">
    <property type="protein sequence ID" value="MFD2118049.1"/>
    <property type="molecule type" value="Genomic_DNA"/>
</dbReference>
<evidence type="ECO:0000256" key="5">
    <source>
        <dbReference type="ARBA" id="ARBA00023136"/>
    </source>
</evidence>
<name>A0ABW4YRJ0_9BACL</name>
<evidence type="ECO:0000259" key="8">
    <source>
        <dbReference type="Pfam" id="PF05504"/>
    </source>
</evidence>
<feature type="domain" description="Spore germination protein N-terminal" evidence="9">
    <location>
        <begin position="24"/>
        <end position="195"/>
    </location>
</feature>
<keyword evidence="5" id="KW-0472">Membrane</keyword>
<evidence type="ECO:0000256" key="6">
    <source>
        <dbReference type="ARBA" id="ARBA00023139"/>
    </source>
</evidence>
<dbReference type="InterPro" id="IPR008844">
    <property type="entry name" value="Spore_GerAC-like"/>
</dbReference>
<dbReference type="InterPro" id="IPR046953">
    <property type="entry name" value="Spore_GerAC-like_C"/>
</dbReference>
<evidence type="ECO:0000256" key="4">
    <source>
        <dbReference type="ARBA" id="ARBA00022729"/>
    </source>
</evidence>
<proteinExistence type="inferred from homology"/>
<accession>A0ABW4YRJ0</accession>
<organism evidence="10 11">
    <name type="scientific">Paenibacillus yanchengensis</name>
    <dbReference type="NCBI Taxonomy" id="2035833"/>
    <lineage>
        <taxon>Bacteria</taxon>
        <taxon>Bacillati</taxon>
        <taxon>Bacillota</taxon>
        <taxon>Bacilli</taxon>
        <taxon>Bacillales</taxon>
        <taxon>Paenibacillaceae</taxon>
        <taxon>Paenibacillus</taxon>
    </lineage>
</organism>
<evidence type="ECO:0000313" key="10">
    <source>
        <dbReference type="EMBL" id="MFD2118049.1"/>
    </source>
</evidence>
<sequence length="378" mass="43070">MIKKIILILLTITLSLSISGCKGSSELNEIHIIHSVGIDKGEKQPIRLTAEIAQLTASGQQPKGMQNNTYLLTSEGKSVFDAARLMQQQTERSLLWGHTTIIIFSKQIAKEGIRSQIDAIRRMRQIRNGTFLFVTERRASDILQLKSPSESIASQMIRGLSEGGTNTALTDKTLLIDVYSNLINEFKDITIPAINIEKDMLRSDKLRLQASGLYAFHGDRLTGLLNNIETKGLLRANNRMSGTVENITCDENSIITFENINNRSRVTVKVDNQLHPTVLMKIYADLNISSLGCSEMIVTPESIHKWEKKLNETIETELRQMIAFSNRHHADILGIGERIHRKYPKQWREMQQSWHDLYQTVEWKINVYTRIDHSNFIK</sequence>
<keyword evidence="7" id="KW-0449">Lipoprotein</keyword>
<protein>
    <submittedName>
        <fullName evidence="10">Ger(X)C family spore germination protein</fullName>
    </submittedName>
</protein>
<evidence type="ECO:0000256" key="7">
    <source>
        <dbReference type="ARBA" id="ARBA00023288"/>
    </source>
</evidence>
<keyword evidence="3" id="KW-0309">Germination</keyword>
<evidence type="ECO:0000256" key="1">
    <source>
        <dbReference type="ARBA" id="ARBA00004635"/>
    </source>
</evidence>
<evidence type="ECO:0000256" key="3">
    <source>
        <dbReference type="ARBA" id="ARBA00022544"/>
    </source>
</evidence>
<evidence type="ECO:0000259" key="9">
    <source>
        <dbReference type="Pfam" id="PF25198"/>
    </source>
</evidence>
<keyword evidence="6" id="KW-0564">Palmitate</keyword>
<reference evidence="11" key="1">
    <citation type="journal article" date="2019" name="Int. J. Syst. Evol. Microbiol.">
        <title>The Global Catalogue of Microorganisms (GCM) 10K type strain sequencing project: providing services to taxonomists for standard genome sequencing and annotation.</title>
        <authorList>
            <consortium name="The Broad Institute Genomics Platform"/>
            <consortium name="The Broad Institute Genome Sequencing Center for Infectious Disease"/>
            <person name="Wu L."/>
            <person name="Ma J."/>
        </authorList>
    </citation>
    <scope>NUCLEOTIDE SEQUENCE [LARGE SCALE GENOMIC DNA]</scope>
    <source>
        <strain evidence="11">GH52</strain>
    </source>
</reference>
<dbReference type="InterPro" id="IPR038501">
    <property type="entry name" value="Spore_GerAC_C_sf"/>
</dbReference>
<gene>
    <name evidence="10" type="ORF">ACFSJH_20315</name>
</gene>
<dbReference type="InterPro" id="IPR057336">
    <property type="entry name" value="GerAC_N"/>
</dbReference>
<dbReference type="Gene3D" id="3.30.300.210">
    <property type="entry name" value="Nutrient germinant receptor protein C, domain 3"/>
    <property type="match status" value="1"/>
</dbReference>
<dbReference type="PANTHER" id="PTHR35789:SF1">
    <property type="entry name" value="SPORE GERMINATION PROTEIN B3"/>
    <property type="match status" value="1"/>
</dbReference>
<dbReference type="PANTHER" id="PTHR35789">
    <property type="entry name" value="SPORE GERMINATION PROTEIN B3"/>
    <property type="match status" value="1"/>
</dbReference>
<keyword evidence="11" id="KW-1185">Reference proteome</keyword>
<keyword evidence="4" id="KW-0732">Signal</keyword>
<comment type="similarity">
    <text evidence="2">Belongs to the GerABKC lipoprotein family.</text>
</comment>
<dbReference type="RefSeq" id="WP_377775582.1">
    <property type="nucleotide sequence ID" value="NZ_JBHUHO010000049.1"/>
</dbReference>
<dbReference type="NCBIfam" id="TIGR02887">
    <property type="entry name" value="spore_ger_x_C"/>
    <property type="match status" value="1"/>
</dbReference>
<evidence type="ECO:0000313" key="11">
    <source>
        <dbReference type="Proteomes" id="UP001597362"/>
    </source>
</evidence>
<feature type="domain" description="Spore germination GerAC-like C-terminal" evidence="8">
    <location>
        <begin position="211"/>
        <end position="374"/>
    </location>
</feature>